<sequence length="390" mass="41341">MPESEPPRLDAAALAELTAWRHELHRHPELSGQEAATAARVAERLERTRPDMLLTGLGGHGVAAVYEGAAPGPTLLLRCELDALPIEETGLPDWRSTVPGRGHLCGHDGHMAILAGMAELLGRHRPRQGRAVLLFQPSEEDGRGAAAVIADPAFARIAPDWAFALHNMPGLPLGHAALRPGPAACASRGLRIALTGRTAHASQPETGRSPMEAISALMPALTALGAGRIEDAEFALVTITHARMGAPAFGIAPGEAELFVTLRSLTDARMTGLVREAEALARQAAERHGLGLAITHHDVFRHCENDAEAVARLAAALEAEAVPHGPRGQPMRASEDFGRFADGAKTALMLLGAGRDRPDLHNPDYDFPDALIETGLRCFARLTGDMLGYA</sequence>
<dbReference type="RefSeq" id="WP_099276943.1">
    <property type="nucleotide sequence ID" value="NZ_KZ304958.1"/>
</dbReference>
<dbReference type="InterPro" id="IPR036264">
    <property type="entry name" value="Bact_exopeptidase_dim_dom"/>
</dbReference>
<dbReference type="PIRSF" id="PIRSF005962">
    <property type="entry name" value="Pept_M20D_amidohydro"/>
    <property type="match status" value="1"/>
</dbReference>
<dbReference type="AlphaFoldDB" id="A0A2G1MG77"/>
<dbReference type="SUPFAM" id="SSF53187">
    <property type="entry name" value="Zn-dependent exopeptidases"/>
    <property type="match status" value="1"/>
</dbReference>
<dbReference type="Pfam" id="PF07687">
    <property type="entry name" value="M20_dimer"/>
    <property type="match status" value="1"/>
</dbReference>
<dbReference type="InterPro" id="IPR002933">
    <property type="entry name" value="Peptidase_M20"/>
</dbReference>
<dbReference type="Gene3D" id="3.40.630.10">
    <property type="entry name" value="Zn peptidases"/>
    <property type="match status" value="1"/>
</dbReference>
<dbReference type="PANTHER" id="PTHR11014:SF169">
    <property type="entry name" value="CLAN MH, FAMILY M20, PEPTIDASE T-LIKE METALLOPEPTIDASE"/>
    <property type="match status" value="1"/>
</dbReference>
<evidence type="ECO:0000259" key="3">
    <source>
        <dbReference type="Pfam" id="PF07687"/>
    </source>
</evidence>
<dbReference type="NCBIfam" id="TIGR01891">
    <property type="entry name" value="amidohydrolases"/>
    <property type="match status" value="1"/>
</dbReference>
<evidence type="ECO:0000313" key="4">
    <source>
        <dbReference type="EMBL" id="PHP27738.1"/>
    </source>
</evidence>
<name>A0A2G1MG77_9RHOB</name>
<dbReference type="OrthoDB" id="9777385at2"/>
<dbReference type="GO" id="GO:0046872">
    <property type="term" value="F:metal ion binding"/>
    <property type="evidence" value="ECO:0007669"/>
    <property type="project" value="UniProtKB-KW"/>
</dbReference>
<protein>
    <submittedName>
        <fullName evidence="4">Peptidase M20</fullName>
    </submittedName>
</protein>
<evidence type="ECO:0000256" key="1">
    <source>
        <dbReference type="ARBA" id="ARBA00022801"/>
    </source>
</evidence>
<dbReference type="Gene3D" id="3.30.70.360">
    <property type="match status" value="1"/>
</dbReference>
<gene>
    <name evidence="4" type="ORF">CJ301_10115</name>
</gene>
<evidence type="ECO:0000256" key="2">
    <source>
        <dbReference type="PIRSR" id="PIRSR005962-1"/>
    </source>
</evidence>
<feature type="binding site" evidence="2">
    <location>
        <position position="140"/>
    </location>
    <ligand>
        <name>Mn(2+)</name>
        <dbReference type="ChEBI" id="CHEBI:29035"/>
        <label>2</label>
    </ligand>
</feature>
<dbReference type="InterPro" id="IPR011650">
    <property type="entry name" value="Peptidase_M20_dimer"/>
</dbReference>
<feature type="domain" description="Peptidase M20 dimerisation" evidence="3">
    <location>
        <begin position="189"/>
        <end position="287"/>
    </location>
</feature>
<dbReference type="EMBL" id="NQWH01000012">
    <property type="protein sequence ID" value="PHP27738.1"/>
    <property type="molecule type" value="Genomic_DNA"/>
</dbReference>
<accession>A0A2G1MG77</accession>
<feature type="binding site" evidence="2">
    <location>
        <position position="166"/>
    </location>
    <ligand>
        <name>Mn(2+)</name>
        <dbReference type="ChEBI" id="CHEBI:29035"/>
        <label>2</label>
    </ligand>
</feature>
<organism evidence="4 5">
    <name type="scientific">Limimaricola cinnabarinus</name>
    <dbReference type="NCBI Taxonomy" id="1125964"/>
    <lineage>
        <taxon>Bacteria</taxon>
        <taxon>Pseudomonadati</taxon>
        <taxon>Pseudomonadota</taxon>
        <taxon>Alphaproteobacteria</taxon>
        <taxon>Rhodobacterales</taxon>
        <taxon>Paracoccaceae</taxon>
        <taxon>Limimaricola</taxon>
    </lineage>
</organism>
<dbReference type="Proteomes" id="UP000221860">
    <property type="component" value="Unassembled WGS sequence"/>
</dbReference>
<keyword evidence="2" id="KW-0479">Metal-binding</keyword>
<proteinExistence type="predicted"/>
<comment type="caution">
    <text evidence="4">The sequence shown here is derived from an EMBL/GenBank/DDBJ whole genome shotgun (WGS) entry which is preliminary data.</text>
</comment>
<feature type="binding site" evidence="2">
    <location>
        <position position="107"/>
    </location>
    <ligand>
        <name>Mn(2+)</name>
        <dbReference type="ChEBI" id="CHEBI:29035"/>
        <label>2</label>
    </ligand>
</feature>
<dbReference type="Pfam" id="PF01546">
    <property type="entry name" value="Peptidase_M20"/>
    <property type="match status" value="1"/>
</dbReference>
<dbReference type="PANTHER" id="PTHR11014">
    <property type="entry name" value="PEPTIDASE M20 FAMILY MEMBER"/>
    <property type="match status" value="1"/>
</dbReference>
<dbReference type="GO" id="GO:0016787">
    <property type="term" value="F:hydrolase activity"/>
    <property type="evidence" value="ECO:0007669"/>
    <property type="project" value="UniProtKB-KW"/>
</dbReference>
<feature type="binding site" evidence="2">
    <location>
        <position position="105"/>
    </location>
    <ligand>
        <name>Mn(2+)</name>
        <dbReference type="ChEBI" id="CHEBI:29035"/>
        <label>2</label>
    </ligand>
</feature>
<keyword evidence="2" id="KW-0464">Manganese</keyword>
<comment type="cofactor">
    <cofactor evidence="2">
        <name>Mn(2+)</name>
        <dbReference type="ChEBI" id="CHEBI:29035"/>
    </cofactor>
    <text evidence="2">The Mn(2+) ion enhances activity.</text>
</comment>
<feature type="binding site" evidence="2">
    <location>
        <position position="361"/>
    </location>
    <ligand>
        <name>Mn(2+)</name>
        <dbReference type="ChEBI" id="CHEBI:29035"/>
        <label>2</label>
    </ligand>
</feature>
<keyword evidence="5" id="KW-1185">Reference proteome</keyword>
<keyword evidence="1" id="KW-0378">Hydrolase</keyword>
<reference evidence="4 5" key="1">
    <citation type="submission" date="2017-08" db="EMBL/GenBank/DDBJ databases">
        <title>Draft Genome Sequence of Loktanella cinnabarina Strain XM1, Isolated from Coastal Surface Water.</title>
        <authorList>
            <person name="Ma R."/>
            <person name="Wang J."/>
            <person name="Wang Q."/>
            <person name="Ma Z."/>
            <person name="Li J."/>
            <person name="Chen L."/>
        </authorList>
    </citation>
    <scope>NUCLEOTIDE SEQUENCE [LARGE SCALE GENOMIC DNA]</scope>
    <source>
        <strain evidence="4 5">XM1</strain>
    </source>
</reference>
<dbReference type="SUPFAM" id="SSF55031">
    <property type="entry name" value="Bacterial exopeptidase dimerisation domain"/>
    <property type="match status" value="1"/>
</dbReference>
<dbReference type="InterPro" id="IPR017439">
    <property type="entry name" value="Amidohydrolase"/>
</dbReference>
<evidence type="ECO:0000313" key="5">
    <source>
        <dbReference type="Proteomes" id="UP000221860"/>
    </source>
</evidence>